<feature type="region of interest" description="Disordered" evidence="1">
    <location>
        <begin position="122"/>
        <end position="143"/>
    </location>
</feature>
<name>A0A5M9MQG2_9EURO</name>
<protein>
    <submittedName>
        <fullName evidence="2">Uncharacterized protein</fullName>
    </submittedName>
</protein>
<dbReference type="AlphaFoldDB" id="A0A5M9MQG2"/>
<accession>A0A5M9MQG2</accession>
<comment type="caution">
    <text evidence="2">The sequence shown here is derived from an EMBL/GenBank/DDBJ whole genome shotgun (WGS) entry which is preliminary data.</text>
</comment>
<evidence type="ECO:0000256" key="1">
    <source>
        <dbReference type="SAM" id="MobiDB-lite"/>
    </source>
</evidence>
<dbReference type="Proteomes" id="UP000324241">
    <property type="component" value="Unassembled WGS sequence"/>
</dbReference>
<gene>
    <name evidence="2" type="ORF">ATNIH1004_006234</name>
</gene>
<sequence length="159" mass="18102">MSGFGKRGNDGHENYIVNHQVALPVPYNHGDGHEFSVNEPVTYGFPQSSFNSYTSHFTSPYNHPVLAPSHMHHLSPHHSPNHSIPSTLEVTALQHQSVQYMAHNRYLQTSRYLPLREALSETDIESQDSRNENTMLSEPVIPPLDGFPNVREFDQLMKR</sequence>
<organism evidence="2 3">
    <name type="scientific">Aspergillus tanneri</name>
    <dbReference type="NCBI Taxonomy" id="1220188"/>
    <lineage>
        <taxon>Eukaryota</taxon>
        <taxon>Fungi</taxon>
        <taxon>Dikarya</taxon>
        <taxon>Ascomycota</taxon>
        <taxon>Pezizomycotina</taxon>
        <taxon>Eurotiomycetes</taxon>
        <taxon>Eurotiomycetidae</taxon>
        <taxon>Eurotiales</taxon>
        <taxon>Aspergillaceae</taxon>
        <taxon>Aspergillus</taxon>
        <taxon>Aspergillus subgen. Circumdati</taxon>
    </lineage>
</organism>
<dbReference type="EMBL" id="QUQM01000004">
    <property type="protein sequence ID" value="KAA8647540.1"/>
    <property type="molecule type" value="Genomic_DNA"/>
</dbReference>
<proteinExistence type="predicted"/>
<reference evidence="2 3" key="1">
    <citation type="submission" date="2019-08" db="EMBL/GenBank/DDBJ databases">
        <title>The genome sequence of a newly discovered highly antifungal drug resistant Aspergillus species, Aspergillus tanneri NIH 1004.</title>
        <authorList>
            <person name="Mounaud S."/>
            <person name="Singh I."/>
            <person name="Joardar V."/>
            <person name="Pakala S."/>
            <person name="Pakala S."/>
            <person name="Venepally P."/>
            <person name="Chung J.K."/>
            <person name="Losada L."/>
            <person name="Nierman W.C."/>
        </authorList>
    </citation>
    <scope>NUCLEOTIDE SEQUENCE [LARGE SCALE GENOMIC DNA]</scope>
    <source>
        <strain evidence="2 3">NIH1004</strain>
    </source>
</reference>
<evidence type="ECO:0000313" key="2">
    <source>
        <dbReference type="EMBL" id="KAA8647540.1"/>
    </source>
</evidence>
<evidence type="ECO:0000313" key="3">
    <source>
        <dbReference type="Proteomes" id="UP000324241"/>
    </source>
</evidence>
<dbReference type="RefSeq" id="XP_033426901.1">
    <property type="nucleotide sequence ID" value="XM_033570869.1"/>
</dbReference>
<dbReference type="GeneID" id="54328936"/>
<dbReference type="OrthoDB" id="2499658at2759"/>